<evidence type="ECO:0000256" key="1">
    <source>
        <dbReference type="ARBA" id="ARBA00022729"/>
    </source>
</evidence>
<accession>A0A5B9FX23</accession>
<sequence>MKTTTPILILLFLPFFCFSQSFFINSTNNAGTENYIYEIDLNTLTQEEIYACPTTNSDNQVFEMRYHDIAVTKSHIYYCSAWGSLYRKSITDDLSCEYLGTFNIAINSLCSDGSNYIYAAGFQNGESYIYKYNITTGVFSFMGYLPNEIIPAGDLFFYQNRFYVTTKNWDLPSCGIYEINMQDVNNSCNVMSLGNLQAYGAFSIDFGIYSKAYILVFDQGTVTGTVYELDMEQYELGEPIYQINNSYITGAAAVYERTSLNSVCGVLSLPDTEQAGNYMNIANPVTNKIEIETNIDQNNILESRLFDISGRIIRDFSNKSFDEFYVSGASSGTYILELKLSTGQKISKKIIIE</sequence>
<evidence type="ECO:0000313" key="5">
    <source>
        <dbReference type="Proteomes" id="UP000321222"/>
    </source>
</evidence>
<keyword evidence="1 2" id="KW-0732">Signal</keyword>
<keyword evidence="5" id="KW-1185">Reference proteome</keyword>
<gene>
    <name evidence="4" type="ORF">FUA48_13255</name>
</gene>
<evidence type="ECO:0000256" key="2">
    <source>
        <dbReference type="SAM" id="SignalP"/>
    </source>
</evidence>
<organism evidence="4 5">
    <name type="scientific">Flavobacterium alkalisoli</name>
    <dbReference type="NCBI Taxonomy" id="2602769"/>
    <lineage>
        <taxon>Bacteria</taxon>
        <taxon>Pseudomonadati</taxon>
        <taxon>Bacteroidota</taxon>
        <taxon>Flavobacteriia</taxon>
        <taxon>Flavobacteriales</taxon>
        <taxon>Flavobacteriaceae</taxon>
        <taxon>Flavobacterium</taxon>
    </lineage>
</organism>
<dbReference type="AlphaFoldDB" id="A0A5B9FX23"/>
<evidence type="ECO:0000259" key="3">
    <source>
        <dbReference type="Pfam" id="PF18962"/>
    </source>
</evidence>
<reference evidence="4 5" key="1">
    <citation type="submission" date="2019-08" db="EMBL/GenBank/DDBJ databases">
        <title>Flavobacterium alkalisoli sp. nov., isolated from rhizosphere soil of Suaeda salsa.</title>
        <authorList>
            <person name="Sun J.-Q."/>
            <person name="Xu L."/>
        </authorList>
    </citation>
    <scope>NUCLEOTIDE SEQUENCE [LARGE SCALE GENOMIC DNA]</scope>
    <source>
        <strain evidence="4 5">XS-5</strain>
    </source>
</reference>
<protein>
    <submittedName>
        <fullName evidence="4">T9SS type A sorting domain-containing protein</fullName>
    </submittedName>
</protein>
<feature type="domain" description="Secretion system C-terminal sorting" evidence="3">
    <location>
        <begin position="283"/>
        <end position="352"/>
    </location>
</feature>
<evidence type="ECO:0000313" key="4">
    <source>
        <dbReference type="EMBL" id="QEE50506.1"/>
    </source>
</evidence>
<dbReference type="NCBIfam" id="TIGR04183">
    <property type="entry name" value="Por_Secre_tail"/>
    <property type="match status" value="1"/>
</dbReference>
<dbReference type="InterPro" id="IPR026444">
    <property type="entry name" value="Secre_tail"/>
</dbReference>
<dbReference type="EMBL" id="CP042831">
    <property type="protein sequence ID" value="QEE50506.1"/>
    <property type="molecule type" value="Genomic_DNA"/>
</dbReference>
<dbReference type="Proteomes" id="UP000321222">
    <property type="component" value="Chromosome"/>
</dbReference>
<dbReference type="KEGG" id="fak:FUA48_13255"/>
<dbReference type="SUPFAM" id="SSF63825">
    <property type="entry name" value="YWTD domain"/>
    <property type="match status" value="1"/>
</dbReference>
<name>A0A5B9FX23_9FLAO</name>
<dbReference type="OrthoDB" id="1243009at2"/>
<dbReference type="Pfam" id="PF18962">
    <property type="entry name" value="Por_Secre_tail"/>
    <property type="match status" value="1"/>
</dbReference>
<feature type="signal peptide" evidence="2">
    <location>
        <begin position="1"/>
        <end position="23"/>
    </location>
</feature>
<dbReference type="RefSeq" id="WP_147583971.1">
    <property type="nucleotide sequence ID" value="NZ_CP042831.1"/>
</dbReference>
<feature type="chain" id="PRO_5022756802" evidence="2">
    <location>
        <begin position="24"/>
        <end position="353"/>
    </location>
</feature>
<proteinExistence type="predicted"/>